<dbReference type="InterPro" id="IPR036097">
    <property type="entry name" value="HisK_dim/P_sf"/>
</dbReference>
<evidence type="ECO:0000256" key="3">
    <source>
        <dbReference type="SAM" id="MobiDB-lite"/>
    </source>
</evidence>
<dbReference type="Pfam" id="PF02518">
    <property type="entry name" value="HATPase_c"/>
    <property type="match status" value="1"/>
</dbReference>
<dbReference type="PRINTS" id="PR00344">
    <property type="entry name" value="BCTRLSENSOR"/>
</dbReference>
<dbReference type="EMBL" id="FJOG01000042">
    <property type="protein sequence ID" value="CZR67198.1"/>
    <property type="molecule type" value="Genomic_DNA"/>
</dbReference>
<protein>
    <recommendedName>
        <fullName evidence="8">Nik-1 protein (Os-1p protein)</fullName>
    </recommendedName>
</protein>
<dbReference type="Pfam" id="PF00512">
    <property type="entry name" value="HisKA"/>
    <property type="match status" value="1"/>
</dbReference>
<dbReference type="STRING" id="576137.A0A1L7XQF6"/>
<dbReference type="PROSITE" id="PS50110">
    <property type="entry name" value="RESPONSE_REGULATORY"/>
    <property type="match status" value="1"/>
</dbReference>
<dbReference type="InterPro" id="IPR004358">
    <property type="entry name" value="Sig_transdc_His_kin-like_C"/>
</dbReference>
<feature type="domain" description="Response regulatory" evidence="5">
    <location>
        <begin position="1156"/>
        <end position="1329"/>
    </location>
</feature>
<dbReference type="CDD" id="cd00082">
    <property type="entry name" value="HisKA"/>
    <property type="match status" value="1"/>
</dbReference>
<dbReference type="InterPro" id="IPR011006">
    <property type="entry name" value="CheY-like_superfamily"/>
</dbReference>
<dbReference type="Proteomes" id="UP000184330">
    <property type="component" value="Unassembled WGS sequence"/>
</dbReference>
<keyword evidence="1 2" id="KW-0597">Phosphoprotein</keyword>
<dbReference type="Pfam" id="PF00072">
    <property type="entry name" value="Response_reg"/>
    <property type="match status" value="1"/>
</dbReference>
<evidence type="ECO:0000313" key="7">
    <source>
        <dbReference type="Proteomes" id="UP000184330"/>
    </source>
</evidence>
<dbReference type="PROSITE" id="PS50109">
    <property type="entry name" value="HIS_KIN"/>
    <property type="match status" value="1"/>
</dbReference>
<evidence type="ECO:0000259" key="5">
    <source>
        <dbReference type="PROSITE" id="PS50110"/>
    </source>
</evidence>
<evidence type="ECO:0000256" key="2">
    <source>
        <dbReference type="PROSITE-ProRule" id="PRU00169"/>
    </source>
</evidence>
<feature type="compositionally biased region" description="Basic and acidic residues" evidence="3">
    <location>
        <begin position="400"/>
        <end position="411"/>
    </location>
</feature>
<dbReference type="InterPro" id="IPR005467">
    <property type="entry name" value="His_kinase_dom"/>
</dbReference>
<dbReference type="InterPro" id="IPR036890">
    <property type="entry name" value="HATPase_C_sf"/>
</dbReference>
<dbReference type="InterPro" id="IPR050956">
    <property type="entry name" value="2C_system_His_kinase"/>
</dbReference>
<gene>
    <name evidence="6" type="ORF">PAC_17097</name>
</gene>
<dbReference type="InterPro" id="IPR029016">
    <property type="entry name" value="GAF-like_dom_sf"/>
</dbReference>
<sequence>MASAAETFRAREVYRYYQPRNLKDIPDPPGISSAQSHHSHAHHATNFNTQESFSDTALTAFAQLIALRLSAQRAIVSLIDHENEYFLAESTSTLSLIDDESSTQNAWLSISGARVPRGASLCEQTLRLVPNQDTTAEMTPVFLVPDLLHDENMKELDCVKGAPFLRFYCGVALTNKSGINIGCVYVVDDRPRTDISLEQAQFLTKMAATVMDHLENIRAKEDVVRMTRMSQALHAFIEGEGTMDGDWQRLKKYNLPAGAGVGFSWQSSKNEGPRNYISKNASRTGPTSGELEVLNSGQSPLQHAGGGSDARFNFNNSPWSSSSEIPQIPTLKSVFEGFDETAAKLIGGRDAEYSNDGFENLLHTTFSRASNLVREGMEVDGAVFFDAPFRFYQGRSTLETDPRRLEGKGSEELSDSDPEDHSDIDADARPGPRPHVLHADHKRPDSTHSGASMGLKSDVLGFSTRGVSSWDNHEMGTTANFTAIDQSLLTSLVRRYPQGELFVFDEHGPISPPPSLESSQATITDASASIRDKFARHRARKRAEMLRLLVAFPGARQIFFVPLYDSTSGCFIGSFTWSTSSTRIFSADNHLSYLIAFGHSVMSEVRRLNTLSADRAKGDFISNVSHELRSPLHGILASVEFLADTTLDGFQRNLVDTVDICGRTLLDTIEHVLDFSKIKKFGQESSQPMGVVADLDVSAVIEEVLEGVYAGFEFNGLSSQGLADTTQSGIREMPKVTRTTKTANNLQVGHPQNQLTVILDIDFRDQWKFPTVPGTWRRLTMNLFGNSLKYTHDGYIKVKLEARSASNTSSTPGQSTTETTLEDVTAPGTGLGMSMVKQIVDLSGGTIDIHSELGQGTEIKLSLPLENCLADLDKFSDALDPVFPDGDSIHAVRRRARGRTVAISGFDNSLGKSDLQVAAGESLKASIQKYITEWFNLTAVSTNESPDIIISDESASLGATEPSGCKPQLLLILCSNGARRDLYSARSRLAQHVEFVSKPCGPHRLAKALLNCLDKEDALKRANAVSVNVEPHSGGTSPRILAGGDARATAGAVSNLRLIGKMQSSIGFSPTTTNLSRLPASHTKDQVTGNHRPPFLHRMSSETEMRNSESTNASNITLESSNTSATSNSSSSYLLNGISNTELPFVPELVAERPLKMLLVEDNPVNMMLLATYMKKNKWDYETATNGLIALQAFQDRPQGFDIIFMDVSMPVMTGYESTRAIRNVETERRLADDLRWQTQGPFLSPRTVNQQSPSFPFPIPDGTYSTSPTLGIDLKSPTAYRARPALIIALTGFSSKKDQEMAFESGVDIFMTKPVRFREVGRILDGWMKSREIESQQVNAALEKGGMERRELNELMTGAKRSG</sequence>
<feature type="compositionally biased region" description="Polar residues" evidence="3">
    <location>
        <begin position="277"/>
        <end position="287"/>
    </location>
</feature>
<feature type="compositionally biased region" description="Basic and acidic residues" evidence="3">
    <location>
        <begin position="437"/>
        <end position="446"/>
    </location>
</feature>
<dbReference type="SUPFAM" id="SSF47384">
    <property type="entry name" value="Homodimeric domain of signal transducing histidine kinase"/>
    <property type="match status" value="1"/>
</dbReference>
<dbReference type="CDD" id="cd17546">
    <property type="entry name" value="REC_hyHK_CKI1_RcsC-like"/>
    <property type="match status" value="1"/>
</dbReference>
<dbReference type="InterPro" id="IPR003594">
    <property type="entry name" value="HATPase_dom"/>
</dbReference>
<feature type="compositionally biased region" description="Basic and acidic residues" evidence="3">
    <location>
        <begin position="419"/>
        <end position="430"/>
    </location>
</feature>
<evidence type="ECO:0008006" key="8">
    <source>
        <dbReference type="Google" id="ProtNLM"/>
    </source>
</evidence>
<dbReference type="SUPFAM" id="SSF55874">
    <property type="entry name" value="ATPase domain of HSP90 chaperone/DNA topoisomerase II/histidine kinase"/>
    <property type="match status" value="1"/>
</dbReference>
<feature type="domain" description="Histidine kinase" evidence="4">
    <location>
        <begin position="623"/>
        <end position="867"/>
    </location>
</feature>
<dbReference type="PANTHER" id="PTHR43719">
    <property type="entry name" value="TWO-COMPONENT HISTIDINE KINASE"/>
    <property type="match status" value="1"/>
</dbReference>
<dbReference type="SMART" id="SM00388">
    <property type="entry name" value="HisKA"/>
    <property type="match status" value="1"/>
</dbReference>
<dbReference type="Gene3D" id="3.30.450.40">
    <property type="match status" value="1"/>
</dbReference>
<dbReference type="SMART" id="SM00448">
    <property type="entry name" value="REC"/>
    <property type="match status" value="1"/>
</dbReference>
<evidence type="ECO:0000313" key="6">
    <source>
        <dbReference type="EMBL" id="CZR67198.1"/>
    </source>
</evidence>
<feature type="region of interest" description="Disordered" evidence="3">
    <location>
        <begin position="1070"/>
        <end position="1130"/>
    </location>
</feature>
<feature type="compositionally biased region" description="Low complexity" evidence="3">
    <location>
        <begin position="312"/>
        <end position="323"/>
    </location>
</feature>
<organism evidence="6 7">
    <name type="scientific">Phialocephala subalpina</name>
    <dbReference type="NCBI Taxonomy" id="576137"/>
    <lineage>
        <taxon>Eukaryota</taxon>
        <taxon>Fungi</taxon>
        <taxon>Dikarya</taxon>
        <taxon>Ascomycota</taxon>
        <taxon>Pezizomycotina</taxon>
        <taxon>Leotiomycetes</taxon>
        <taxon>Helotiales</taxon>
        <taxon>Mollisiaceae</taxon>
        <taxon>Phialocephala</taxon>
        <taxon>Phialocephala fortinii species complex</taxon>
    </lineage>
</organism>
<dbReference type="SMART" id="SM00387">
    <property type="entry name" value="HATPase_c"/>
    <property type="match status" value="1"/>
</dbReference>
<feature type="compositionally biased region" description="Polar residues" evidence="3">
    <location>
        <begin position="1108"/>
        <end position="1119"/>
    </location>
</feature>
<dbReference type="InterPro" id="IPR003661">
    <property type="entry name" value="HisK_dim/P_dom"/>
</dbReference>
<feature type="compositionally biased region" description="Low complexity" evidence="3">
    <location>
        <begin position="1120"/>
        <end position="1130"/>
    </location>
</feature>
<dbReference type="Gene3D" id="1.10.287.130">
    <property type="match status" value="1"/>
</dbReference>
<dbReference type="SUPFAM" id="SSF52172">
    <property type="entry name" value="CheY-like"/>
    <property type="match status" value="1"/>
</dbReference>
<reference evidence="6 7" key="1">
    <citation type="submission" date="2016-03" db="EMBL/GenBank/DDBJ databases">
        <authorList>
            <person name="Ploux O."/>
        </authorList>
    </citation>
    <scope>NUCLEOTIDE SEQUENCE [LARGE SCALE GENOMIC DNA]</scope>
    <source>
        <strain evidence="6 7">UAMH 11012</strain>
    </source>
</reference>
<feature type="modified residue" description="4-aspartylphosphate" evidence="2">
    <location>
        <position position="1207"/>
    </location>
</feature>
<name>A0A1L7XQF6_9HELO</name>
<accession>A0A1L7XQF6</accession>
<dbReference type="PANTHER" id="PTHR43719:SF72">
    <property type="entry name" value="HISTIDINE KINASE_RESPONSE REGULATOR, PUTATIVE (AFU_ORTHOLOGUE AFUA_8G06140)-RELATED"/>
    <property type="match status" value="1"/>
</dbReference>
<evidence type="ECO:0000259" key="4">
    <source>
        <dbReference type="PROSITE" id="PS50109"/>
    </source>
</evidence>
<dbReference type="FunFam" id="1.10.287.130:FF:000023">
    <property type="entry name" value="Sensor histidine kinase/response regulator, putative"/>
    <property type="match status" value="1"/>
</dbReference>
<dbReference type="GO" id="GO:0000155">
    <property type="term" value="F:phosphorelay sensor kinase activity"/>
    <property type="evidence" value="ECO:0007669"/>
    <property type="project" value="InterPro"/>
</dbReference>
<feature type="region of interest" description="Disordered" evidence="3">
    <location>
        <begin position="400"/>
        <end position="455"/>
    </location>
</feature>
<feature type="region of interest" description="Disordered" evidence="3">
    <location>
        <begin position="264"/>
        <end position="325"/>
    </location>
</feature>
<dbReference type="OrthoDB" id="303614at2759"/>
<dbReference type="Gene3D" id="3.30.565.10">
    <property type="entry name" value="Histidine kinase-like ATPase, C-terminal domain"/>
    <property type="match status" value="1"/>
</dbReference>
<evidence type="ECO:0000256" key="1">
    <source>
        <dbReference type="ARBA" id="ARBA00022553"/>
    </source>
</evidence>
<dbReference type="SUPFAM" id="SSF55781">
    <property type="entry name" value="GAF domain-like"/>
    <property type="match status" value="1"/>
</dbReference>
<dbReference type="InterPro" id="IPR001789">
    <property type="entry name" value="Sig_transdc_resp-reg_receiver"/>
</dbReference>
<proteinExistence type="predicted"/>
<keyword evidence="7" id="KW-1185">Reference proteome</keyword>
<dbReference type="Gene3D" id="3.40.50.2300">
    <property type="match status" value="1"/>
</dbReference>